<dbReference type="RefSeq" id="WP_379878502.1">
    <property type="nucleotide sequence ID" value="NZ_JBHPON010000001.1"/>
</dbReference>
<evidence type="ECO:0000313" key="2">
    <source>
        <dbReference type="EMBL" id="MFC6035854.1"/>
    </source>
</evidence>
<evidence type="ECO:0000256" key="1">
    <source>
        <dbReference type="SAM" id="SignalP"/>
    </source>
</evidence>
<protein>
    <submittedName>
        <fullName evidence="2">Uncharacterized protein</fullName>
    </submittedName>
</protein>
<dbReference type="Proteomes" id="UP001596116">
    <property type="component" value="Unassembled WGS sequence"/>
</dbReference>
<organism evidence="2 3">
    <name type="scientific">Hyphococcus aureus</name>
    <dbReference type="NCBI Taxonomy" id="2666033"/>
    <lineage>
        <taxon>Bacteria</taxon>
        <taxon>Pseudomonadati</taxon>
        <taxon>Pseudomonadota</taxon>
        <taxon>Alphaproteobacteria</taxon>
        <taxon>Parvularculales</taxon>
        <taxon>Parvularculaceae</taxon>
        <taxon>Hyphococcus</taxon>
    </lineage>
</organism>
<proteinExistence type="predicted"/>
<gene>
    <name evidence="2" type="ORF">ACFMB1_09885</name>
</gene>
<keyword evidence="3" id="KW-1185">Reference proteome</keyword>
<evidence type="ECO:0000313" key="3">
    <source>
        <dbReference type="Proteomes" id="UP001596116"/>
    </source>
</evidence>
<reference evidence="2 3" key="1">
    <citation type="submission" date="2024-09" db="EMBL/GenBank/DDBJ databases">
        <authorList>
            <person name="Zhang Z.-H."/>
        </authorList>
    </citation>
    <scope>NUCLEOTIDE SEQUENCE [LARGE SCALE GENOMIC DNA]</scope>
    <source>
        <strain evidence="2 3">HHTR114</strain>
    </source>
</reference>
<feature type="chain" id="PRO_5045535718" evidence="1">
    <location>
        <begin position="28"/>
        <end position="153"/>
    </location>
</feature>
<feature type="signal peptide" evidence="1">
    <location>
        <begin position="1"/>
        <end position="27"/>
    </location>
</feature>
<sequence>MHHAVSIFLTFLAALGLTLVAAGAAHAGDDEAPALTQPMKFGDAAMNCTQLVEEVGAMETVLGGNPSEALMDSEYLANVGTGLAQQAALSAGAGRAVGAIGQVGGLLGKSSKKKKEREAQQRAIAEKRWLYVVGLYQGKSCDAQLAAAAQGTE</sequence>
<name>A0ABW1KWF7_9PROT</name>
<keyword evidence="1" id="KW-0732">Signal</keyword>
<accession>A0ABW1KWF7</accession>
<comment type="caution">
    <text evidence="2">The sequence shown here is derived from an EMBL/GenBank/DDBJ whole genome shotgun (WGS) entry which is preliminary data.</text>
</comment>
<dbReference type="EMBL" id="JBHPON010000001">
    <property type="protein sequence ID" value="MFC6035854.1"/>
    <property type="molecule type" value="Genomic_DNA"/>
</dbReference>